<keyword evidence="3" id="KW-1185">Reference proteome</keyword>
<feature type="compositionally biased region" description="Acidic residues" evidence="1">
    <location>
        <begin position="57"/>
        <end position="85"/>
    </location>
</feature>
<gene>
    <name evidence="2" type="ORF">V1477_019242</name>
</gene>
<sequence length="94" mass="11499">MKKNDAILGFGSRTRKEPASRHCTKDTDNWRTRDMHVHERSFNSRFEWLVHKSIYEEDHDDEKEQEEQEDQENEDEEEDEEEEEDHEKTFTIIS</sequence>
<evidence type="ECO:0000256" key="1">
    <source>
        <dbReference type="SAM" id="MobiDB-lite"/>
    </source>
</evidence>
<accession>A0ABD2AS19</accession>
<dbReference type="AlphaFoldDB" id="A0ABD2AS19"/>
<reference evidence="2 3" key="1">
    <citation type="journal article" date="2024" name="Ann. Entomol. Soc. Am.">
        <title>Genomic analyses of the southern and eastern yellowjacket wasps (Hymenoptera: Vespidae) reveal evolutionary signatures of social life.</title>
        <authorList>
            <person name="Catto M.A."/>
            <person name="Caine P.B."/>
            <person name="Orr S.E."/>
            <person name="Hunt B.G."/>
            <person name="Goodisman M.A.D."/>
        </authorList>
    </citation>
    <scope>NUCLEOTIDE SEQUENCE [LARGE SCALE GENOMIC DNA]</scope>
    <source>
        <strain evidence="2">232</strain>
        <tissue evidence="2">Head and thorax</tissue>
    </source>
</reference>
<feature type="compositionally biased region" description="Basic and acidic residues" evidence="1">
    <location>
        <begin position="14"/>
        <end position="27"/>
    </location>
</feature>
<proteinExistence type="predicted"/>
<evidence type="ECO:0000313" key="2">
    <source>
        <dbReference type="EMBL" id="KAL2723391.1"/>
    </source>
</evidence>
<organism evidence="2 3">
    <name type="scientific">Vespula maculifrons</name>
    <name type="common">Eastern yellow jacket</name>
    <name type="synonym">Wasp</name>
    <dbReference type="NCBI Taxonomy" id="7453"/>
    <lineage>
        <taxon>Eukaryota</taxon>
        <taxon>Metazoa</taxon>
        <taxon>Ecdysozoa</taxon>
        <taxon>Arthropoda</taxon>
        <taxon>Hexapoda</taxon>
        <taxon>Insecta</taxon>
        <taxon>Pterygota</taxon>
        <taxon>Neoptera</taxon>
        <taxon>Endopterygota</taxon>
        <taxon>Hymenoptera</taxon>
        <taxon>Apocrita</taxon>
        <taxon>Aculeata</taxon>
        <taxon>Vespoidea</taxon>
        <taxon>Vespidae</taxon>
        <taxon>Vespinae</taxon>
        <taxon>Vespula</taxon>
    </lineage>
</organism>
<protein>
    <submittedName>
        <fullName evidence="2">Uncharacterized protein</fullName>
    </submittedName>
</protein>
<dbReference type="Proteomes" id="UP001607303">
    <property type="component" value="Unassembled WGS sequence"/>
</dbReference>
<name>A0ABD2AS19_VESMC</name>
<evidence type="ECO:0000313" key="3">
    <source>
        <dbReference type="Proteomes" id="UP001607303"/>
    </source>
</evidence>
<dbReference type="EMBL" id="JAYRBN010000114">
    <property type="protein sequence ID" value="KAL2723391.1"/>
    <property type="molecule type" value="Genomic_DNA"/>
</dbReference>
<comment type="caution">
    <text evidence="2">The sequence shown here is derived from an EMBL/GenBank/DDBJ whole genome shotgun (WGS) entry which is preliminary data.</text>
</comment>
<feature type="region of interest" description="Disordered" evidence="1">
    <location>
        <begin position="56"/>
        <end position="94"/>
    </location>
</feature>
<feature type="region of interest" description="Disordered" evidence="1">
    <location>
        <begin position="1"/>
        <end position="27"/>
    </location>
</feature>